<dbReference type="Pfam" id="PF14258">
    <property type="entry name" value="DUF4350"/>
    <property type="match status" value="1"/>
</dbReference>
<dbReference type="AlphaFoldDB" id="A0A1M6XV93"/>
<sequence>MNGRGSPRAPTAALLVLSILVLVTIAVGSVSSTRDFGAYNPTWDGTSTLRGWIDDSGGGPNVVLEPSRYRTLRANGTVAFVVAPQSDSRGMALRRFVRRGGTVVVMDDRANRSNDLLASLGADARIDGAALRDERHNYHSPAMPIATTANTTAANTTTANTTAANDSLVATADRLTLNYGTAIRPNGATTLAATSDFGYRDVNGNGTLDGTEHLDSYPVATVETVGDGRVVVVGDPSIAINSMLSRPGNERFVRDLLAAHDRAVFDYAHGEAPPPFALVLVVLRRSLAAQLTLVSALALVALAVRHPKSISNAVSRLSARVGWSRRFGANADASAVPSVEDDELAAAIERRYPSWSRDRIERVVAASRAARTGGEDDD</sequence>
<accession>A0A1M6XV93</accession>
<dbReference type="EMBL" id="FRAN01000004">
    <property type="protein sequence ID" value="SHL09884.1"/>
    <property type="molecule type" value="Genomic_DNA"/>
</dbReference>
<dbReference type="SUPFAM" id="SSF52317">
    <property type="entry name" value="Class I glutamine amidotransferase-like"/>
    <property type="match status" value="1"/>
</dbReference>
<reference evidence="3" key="1">
    <citation type="submission" date="2016-11" db="EMBL/GenBank/DDBJ databases">
        <authorList>
            <person name="Varghese N."/>
            <person name="Submissions S."/>
        </authorList>
    </citation>
    <scope>NUCLEOTIDE SEQUENCE [LARGE SCALE GENOMIC DNA]</scope>
    <source>
        <strain evidence="3">DX253</strain>
    </source>
</reference>
<name>A0A1M6XV93_HALPU</name>
<dbReference type="InterPro" id="IPR029062">
    <property type="entry name" value="Class_I_gatase-like"/>
</dbReference>
<evidence type="ECO:0000313" key="2">
    <source>
        <dbReference type="EMBL" id="SHL09884.1"/>
    </source>
</evidence>
<protein>
    <recommendedName>
        <fullName evidence="1">DUF4350 domain-containing protein</fullName>
    </recommendedName>
</protein>
<dbReference type="Gene3D" id="3.40.50.880">
    <property type="match status" value="1"/>
</dbReference>
<keyword evidence="3" id="KW-1185">Reference proteome</keyword>
<proteinExistence type="predicted"/>
<feature type="domain" description="DUF4350" evidence="1">
    <location>
        <begin position="38"/>
        <end position="257"/>
    </location>
</feature>
<gene>
    <name evidence="2" type="ORF">SAMN05444342_3017</name>
</gene>
<dbReference type="Proteomes" id="UP000184203">
    <property type="component" value="Unassembled WGS sequence"/>
</dbReference>
<dbReference type="InterPro" id="IPR025646">
    <property type="entry name" value="DUF4350"/>
</dbReference>
<dbReference type="RefSeq" id="WP_232423851.1">
    <property type="nucleotide sequence ID" value="NZ_AEMG01000015.1"/>
</dbReference>
<organism evidence="2 3">
    <name type="scientific">Haladaptatus paucihalophilus DX253</name>
    <dbReference type="NCBI Taxonomy" id="797209"/>
    <lineage>
        <taxon>Archaea</taxon>
        <taxon>Methanobacteriati</taxon>
        <taxon>Methanobacteriota</taxon>
        <taxon>Stenosarchaea group</taxon>
        <taxon>Halobacteria</taxon>
        <taxon>Halobacteriales</taxon>
        <taxon>Haladaptataceae</taxon>
        <taxon>Haladaptatus</taxon>
    </lineage>
</organism>
<evidence type="ECO:0000259" key="1">
    <source>
        <dbReference type="Pfam" id="PF14258"/>
    </source>
</evidence>
<evidence type="ECO:0000313" key="3">
    <source>
        <dbReference type="Proteomes" id="UP000184203"/>
    </source>
</evidence>